<dbReference type="EMBL" id="BAABFT010000009">
    <property type="protein sequence ID" value="GAA4328839.1"/>
    <property type="molecule type" value="Genomic_DNA"/>
</dbReference>
<comment type="caution">
    <text evidence="6">The sequence shown here is derived from an EMBL/GenBank/DDBJ whole genome shotgun (WGS) entry which is preliminary data.</text>
</comment>
<dbReference type="Proteomes" id="UP001500582">
    <property type="component" value="Unassembled WGS sequence"/>
</dbReference>
<dbReference type="PROSITE" id="PS50046">
    <property type="entry name" value="PHYTOCHROME_2"/>
    <property type="match status" value="1"/>
</dbReference>
<evidence type="ECO:0000256" key="2">
    <source>
        <dbReference type="ARBA" id="ARBA00022606"/>
    </source>
</evidence>
<dbReference type="InterPro" id="IPR035965">
    <property type="entry name" value="PAS-like_dom_sf"/>
</dbReference>
<keyword evidence="4" id="KW-0675">Receptor</keyword>
<keyword evidence="2" id="KW-0716">Sensory transduction</keyword>
<evidence type="ECO:0000256" key="1">
    <source>
        <dbReference type="ARBA" id="ARBA00022543"/>
    </source>
</evidence>
<keyword evidence="1" id="KW-0600">Photoreceptor protein</keyword>
<dbReference type="RefSeq" id="WP_345212241.1">
    <property type="nucleotide sequence ID" value="NZ_BAABFT010000009.1"/>
</dbReference>
<evidence type="ECO:0000313" key="6">
    <source>
        <dbReference type="EMBL" id="GAA4328839.1"/>
    </source>
</evidence>
<accession>A0ABP8GRE0</accession>
<organism evidence="6 7">
    <name type="scientific">Mucilaginibacter gynuensis</name>
    <dbReference type="NCBI Taxonomy" id="1302236"/>
    <lineage>
        <taxon>Bacteria</taxon>
        <taxon>Pseudomonadati</taxon>
        <taxon>Bacteroidota</taxon>
        <taxon>Sphingobacteriia</taxon>
        <taxon>Sphingobacteriales</taxon>
        <taxon>Sphingobacteriaceae</taxon>
        <taxon>Mucilaginibacter</taxon>
    </lineage>
</organism>
<dbReference type="PANTHER" id="PTHR43065:SF42">
    <property type="entry name" value="TWO-COMPONENT SENSOR PPRA"/>
    <property type="match status" value="1"/>
</dbReference>
<name>A0ABP8GRE0_9SPHI</name>
<dbReference type="Pfam" id="PF08446">
    <property type="entry name" value="PAS_2"/>
    <property type="match status" value="1"/>
</dbReference>
<dbReference type="PANTHER" id="PTHR43065">
    <property type="entry name" value="SENSOR HISTIDINE KINASE"/>
    <property type="match status" value="1"/>
</dbReference>
<dbReference type="SUPFAM" id="SSF55785">
    <property type="entry name" value="PYP-like sensor domain (PAS domain)"/>
    <property type="match status" value="1"/>
</dbReference>
<dbReference type="InterPro" id="IPR013515">
    <property type="entry name" value="Phytochrome_cen-reg"/>
</dbReference>
<evidence type="ECO:0000256" key="3">
    <source>
        <dbReference type="ARBA" id="ARBA00022991"/>
    </source>
</evidence>
<proteinExistence type="predicted"/>
<sequence>MAKRNNYDSEFCGSLPLNHINVIQTYGYLVVLDAGSYRILQVSENCAGLFQADLPEITSNLFSVYAGTGQLKELQQRFAERSKVKIPLPLTIAGKRLLALAHFKEKLIILEIEKEDAGTERSFTNVYDEVKYAMAAMESAETIEEVSRTAVYELRRITGFDGVMMYRFDEEWNGTVIAEEKEGNLENYLGHTFPASDVPKQARELYLKNPYRLIPDRQYVPVRLYPVINPVTRAFIDLSDCNLRGVAAVHLEYLKNMNVSASMSIRVIHNNTLWGLIACHHLEPHYLSFELCSVCEMISSVISNRISAILNKTLFDVESELQKQQTALIAQVYAEDDLVAGLLNENGTNLLTMFQASGAVAAYRGGYYTLGDVPDHDMVENLLLWLQNKNIERVFCTDQLPGLFDEAVPYAAKSSGLLAIAIAKEKGEYILAFRPEVVQTINWGGDPTKTINFDPDGTKYHPRASFKIWQQQVHHTSDAWTVQELETAENLRTFIYEFSTKQANY</sequence>
<dbReference type="InterPro" id="IPR029016">
    <property type="entry name" value="GAF-like_dom_sf"/>
</dbReference>
<dbReference type="InterPro" id="IPR001294">
    <property type="entry name" value="Phytochrome"/>
</dbReference>
<dbReference type="SMART" id="SM00065">
    <property type="entry name" value="GAF"/>
    <property type="match status" value="1"/>
</dbReference>
<evidence type="ECO:0000259" key="5">
    <source>
        <dbReference type="PROSITE" id="PS50046"/>
    </source>
</evidence>
<dbReference type="InterPro" id="IPR016132">
    <property type="entry name" value="Phyto_chromo_attachment"/>
</dbReference>
<protein>
    <recommendedName>
        <fullName evidence="5">Phytochrome chromophore attachment site domain-containing protein</fullName>
    </recommendedName>
</protein>
<dbReference type="PRINTS" id="PR01033">
    <property type="entry name" value="PHYTOCHROME"/>
</dbReference>
<dbReference type="InterPro" id="IPR043150">
    <property type="entry name" value="Phytochrome_PHY_sf"/>
</dbReference>
<dbReference type="InterPro" id="IPR003018">
    <property type="entry name" value="GAF"/>
</dbReference>
<dbReference type="Pfam" id="PF01590">
    <property type="entry name" value="GAF"/>
    <property type="match status" value="1"/>
</dbReference>
<keyword evidence="3" id="KW-0157">Chromophore</keyword>
<dbReference type="SUPFAM" id="SSF55781">
    <property type="entry name" value="GAF domain-like"/>
    <property type="match status" value="2"/>
</dbReference>
<evidence type="ECO:0000256" key="4">
    <source>
        <dbReference type="ARBA" id="ARBA00023170"/>
    </source>
</evidence>
<evidence type="ECO:0000313" key="7">
    <source>
        <dbReference type="Proteomes" id="UP001500582"/>
    </source>
</evidence>
<gene>
    <name evidence="6" type="ORF">GCM10023149_33050</name>
</gene>
<keyword evidence="7" id="KW-1185">Reference proteome</keyword>
<dbReference type="Gene3D" id="3.30.450.40">
    <property type="match status" value="1"/>
</dbReference>
<reference evidence="7" key="1">
    <citation type="journal article" date="2019" name="Int. J. Syst. Evol. Microbiol.">
        <title>The Global Catalogue of Microorganisms (GCM) 10K type strain sequencing project: providing services to taxonomists for standard genome sequencing and annotation.</title>
        <authorList>
            <consortium name="The Broad Institute Genomics Platform"/>
            <consortium name="The Broad Institute Genome Sequencing Center for Infectious Disease"/>
            <person name="Wu L."/>
            <person name="Ma J."/>
        </authorList>
    </citation>
    <scope>NUCLEOTIDE SEQUENCE [LARGE SCALE GENOMIC DNA]</scope>
    <source>
        <strain evidence="7">JCM 17705</strain>
    </source>
</reference>
<dbReference type="InterPro" id="IPR013654">
    <property type="entry name" value="PAS_2"/>
</dbReference>
<dbReference type="Pfam" id="PF00360">
    <property type="entry name" value="PHY"/>
    <property type="match status" value="1"/>
</dbReference>
<dbReference type="Gene3D" id="3.30.450.20">
    <property type="entry name" value="PAS domain"/>
    <property type="match status" value="1"/>
</dbReference>
<feature type="domain" description="Phytochrome chromophore attachment site" evidence="5">
    <location>
        <begin position="142"/>
        <end position="300"/>
    </location>
</feature>
<dbReference type="Gene3D" id="3.30.450.270">
    <property type="match status" value="1"/>
</dbReference>